<name>A0A3P6RIH5_CYLGO</name>
<dbReference type="Proteomes" id="UP000271889">
    <property type="component" value="Unassembled WGS sequence"/>
</dbReference>
<dbReference type="AlphaFoldDB" id="A0A3P6RIH5"/>
<protein>
    <submittedName>
        <fullName evidence="2">Uncharacterized protein</fullName>
    </submittedName>
</protein>
<proteinExistence type="predicted"/>
<evidence type="ECO:0000313" key="3">
    <source>
        <dbReference type="Proteomes" id="UP000271889"/>
    </source>
</evidence>
<evidence type="ECO:0000313" key="2">
    <source>
        <dbReference type="EMBL" id="VDK63102.1"/>
    </source>
</evidence>
<keyword evidence="3" id="KW-1185">Reference proteome</keyword>
<dbReference type="OrthoDB" id="565904at2759"/>
<dbReference type="EMBL" id="UYRV01017362">
    <property type="protein sequence ID" value="VDK63102.1"/>
    <property type="molecule type" value="Genomic_DNA"/>
</dbReference>
<reference evidence="2 3" key="1">
    <citation type="submission" date="2018-11" db="EMBL/GenBank/DDBJ databases">
        <authorList>
            <consortium name="Pathogen Informatics"/>
        </authorList>
    </citation>
    <scope>NUCLEOTIDE SEQUENCE [LARGE SCALE GENOMIC DNA]</scope>
</reference>
<feature type="region of interest" description="Disordered" evidence="1">
    <location>
        <begin position="104"/>
        <end position="130"/>
    </location>
</feature>
<gene>
    <name evidence="2" type="ORF">CGOC_LOCUS5630</name>
</gene>
<evidence type="ECO:0000256" key="1">
    <source>
        <dbReference type="SAM" id="MobiDB-lite"/>
    </source>
</evidence>
<accession>A0A3P6RIH5</accession>
<sequence length="141" mass="16195">MLVIPVYIIAAGPAFDNETRKADEPLQYMVVTDANRLSLMVYSRDPHIFFQKYNKDVLEFMEKKGFGGRVFWNSPRPIYQGPDCEWPSEKEVFARRVLKNQELAERSKNGTAEPTMSGMPLADMLRDPKKTLERLVGTQGH</sequence>
<organism evidence="2 3">
    <name type="scientific">Cylicostephanus goldi</name>
    <name type="common">Nematode worm</name>
    <dbReference type="NCBI Taxonomy" id="71465"/>
    <lineage>
        <taxon>Eukaryota</taxon>
        <taxon>Metazoa</taxon>
        <taxon>Ecdysozoa</taxon>
        <taxon>Nematoda</taxon>
        <taxon>Chromadorea</taxon>
        <taxon>Rhabditida</taxon>
        <taxon>Rhabditina</taxon>
        <taxon>Rhabditomorpha</taxon>
        <taxon>Strongyloidea</taxon>
        <taxon>Strongylidae</taxon>
        <taxon>Cylicostephanus</taxon>
    </lineage>
</organism>